<evidence type="ECO:0000256" key="1">
    <source>
        <dbReference type="SAM" id="Phobius"/>
    </source>
</evidence>
<dbReference type="AlphaFoldDB" id="A0AAF0KDD8"/>
<reference evidence="2" key="1">
    <citation type="submission" date="2023-05" db="EMBL/GenBank/DDBJ databases">
        <title>Complete genome sequence of Agrobacterium larrymoorei CFBP5477.</title>
        <authorList>
            <person name="Yen H.-C."/>
            <person name="Chou L."/>
            <person name="Lin Y.-C."/>
            <person name="Lai E.-M."/>
            <person name="Kuo C.-H."/>
        </authorList>
    </citation>
    <scope>NUCLEOTIDE SEQUENCE</scope>
    <source>
        <strain evidence="2">CFBP5477</strain>
    </source>
</reference>
<dbReference type="Proteomes" id="UP000298664">
    <property type="component" value="Chromosome Circular"/>
</dbReference>
<name>A0AAF0KDD8_9HYPH</name>
<protein>
    <submittedName>
        <fullName evidence="2">Uncharacterized protein</fullName>
    </submittedName>
</protein>
<organism evidence="2 3">
    <name type="scientific">Agrobacterium larrymoorei</name>
    <dbReference type="NCBI Taxonomy" id="160699"/>
    <lineage>
        <taxon>Bacteria</taxon>
        <taxon>Pseudomonadati</taxon>
        <taxon>Pseudomonadota</taxon>
        <taxon>Alphaproteobacteria</taxon>
        <taxon>Hyphomicrobiales</taxon>
        <taxon>Rhizobiaceae</taxon>
        <taxon>Rhizobium/Agrobacterium group</taxon>
        <taxon>Agrobacterium</taxon>
    </lineage>
</organism>
<gene>
    <name evidence="2" type="ORF">CFBP5477_013995</name>
</gene>
<dbReference type="EMBL" id="CP124733">
    <property type="protein sequence ID" value="WHA40903.1"/>
    <property type="molecule type" value="Genomic_DNA"/>
</dbReference>
<accession>A0AAF0KDD8</accession>
<keyword evidence="1" id="KW-1133">Transmembrane helix</keyword>
<feature type="transmembrane region" description="Helical" evidence="1">
    <location>
        <begin position="6"/>
        <end position="27"/>
    </location>
</feature>
<evidence type="ECO:0000313" key="3">
    <source>
        <dbReference type="Proteomes" id="UP000298664"/>
    </source>
</evidence>
<sequence length="86" mass="9097">MFTPTWLKITAGGMLGAFALTAGAFVLGKHVGGSAARSAIEIEAAKNALDRITEMEKNNASFRNLTPRHRCLSLMRASGLSDSACD</sequence>
<proteinExistence type="predicted"/>
<keyword evidence="1" id="KW-0472">Membrane</keyword>
<keyword evidence="1" id="KW-0812">Transmembrane</keyword>
<dbReference type="RefSeq" id="WP_137392930.1">
    <property type="nucleotide sequence ID" value="NZ_CP124733.1"/>
</dbReference>
<evidence type="ECO:0000313" key="2">
    <source>
        <dbReference type="EMBL" id="WHA40903.1"/>
    </source>
</evidence>